<organism evidence="1 3">
    <name type="scientific">Medicago truncatula</name>
    <name type="common">Barrel medic</name>
    <name type="synonym">Medicago tribuloides</name>
    <dbReference type="NCBI Taxonomy" id="3880"/>
    <lineage>
        <taxon>Eukaryota</taxon>
        <taxon>Viridiplantae</taxon>
        <taxon>Streptophyta</taxon>
        <taxon>Embryophyta</taxon>
        <taxon>Tracheophyta</taxon>
        <taxon>Spermatophyta</taxon>
        <taxon>Magnoliopsida</taxon>
        <taxon>eudicotyledons</taxon>
        <taxon>Gunneridae</taxon>
        <taxon>Pentapetalae</taxon>
        <taxon>rosids</taxon>
        <taxon>fabids</taxon>
        <taxon>Fabales</taxon>
        <taxon>Fabaceae</taxon>
        <taxon>Papilionoideae</taxon>
        <taxon>50 kb inversion clade</taxon>
        <taxon>NPAAA clade</taxon>
        <taxon>Hologalegina</taxon>
        <taxon>IRL clade</taxon>
        <taxon>Trifolieae</taxon>
        <taxon>Medicago</taxon>
    </lineage>
</organism>
<dbReference type="AlphaFoldDB" id="A0A072UHH3"/>
<protein>
    <submittedName>
        <fullName evidence="1 2">Uncharacterized protein</fullName>
    </submittedName>
</protein>
<keyword evidence="3" id="KW-1185">Reference proteome</keyword>
<reference evidence="1 3" key="2">
    <citation type="journal article" date="2014" name="BMC Genomics">
        <title>An improved genome release (version Mt4.0) for the model legume Medicago truncatula.</title>
        <authorList>
            <person name="Tang H."/>
            <person name="Krishnakumar V."/>
            <person name="Bidwell S."/>
            <person name="Rosen B."/>
            <person name="Chan A."/>
            <person name="Zhou S."/>
            <person name="Gentzbittel L."/>
            <person name="Childs K.L."/>
            <person name="Yandell M."/>
            <person name="Gundlach H."/>
            <person name="Mayer K.F."/>
            <person name="Schwartz D.C."/>
            <person name="Town C.D."/>
        </authorList>
    </citation>
    <scope>GENOME REANNOTATION</scope>
    <source>
        <strain evidence="1">A17</strain>
        <strain evidence="2 3">cv. Jemalong A17</strain>
    </source>
</reference>
<dbReference type="EMBL" id="CM001220">
    <property type="protein sequence ID" value="KEH28573.1"/>
    <property type="molecule type" value="Genomic_DNA"/>
</dbReference>
<name>A0A072UHH3_MEDTR</name>
<proteinExistence type="predicted"/>
<reference evidence="2" key="3">
    <citation type="submission" date="2015-04" db="UniProtKB">
        <authorList>
            <consortium name="EnsemblPlants"/>
        </authorList>
    </citation>
    <scope>IDENTIFICATION</scope>
    <source>
        <strain evidence="2">cv. Jemalong A17</strain>
    </source>
</reference>
<evidence type="ECO:0000313" key="1">
    <source>
        <dbReference type="EMBL" id="KEH28573.1"/>
    </source>
</evidence>
<dbReference type="Proteomes" id="UP000002051">
    <property type="component" value="Chromosome 4"/>
</dbReference>
<sequence>MTINIHREHVNKNSSTTVAGENQAELRHINADLLSISSDFTEIPSPVDSCSRFREIQKKHEKEHRVVSPIRTLRENEHEKINEAAPSPSEKMKVEGSEKIKKLVVRERRRGKKSCCCMEKIWVHDRLRENCCCCSSPKSAEEEKKREWFQVLKEMKEGYIGLFKLV</sequence>
<evidence type="ECO:0000313" key="3">
    <source>
        <dbReference type="Proteomes" id="UP000002051"/>
    </source>
</evidence>
<evidence type="ECO:0000313" key="2">
    <source>
        <dbReference type="EnsemblPlants" id="KEH28573"/>
    </source>
</evidence>
<dbReference type="HOGENOM" id="CLU_1605187_0_0_1"/>
<reference evidence="1 3" key="1">
    <citation type="journal article" date="2011" name="Nature">
        <title>The Medicago genome provides insight into the evolution of rhizobial symbioses.</title>
        <authorList>
            <person name="Young N.D."/>
            <person name="Debelle F."/>
            <person name="Oldroyd G.E."/>
            <person name="Geurts R."/>
            <person name="Cannon S.B."/>
            <person name="Udvardi M.K."/>
            <person name="Benedito V.A."/>
            <person name="Mayer K.F."/>
            <person name="Gouzy J."/>
            <person name="Schoof H."/>
            <person name="Van de Peer Y."/>
            <person name="Proost S."/>
            <person name="Cook D.R."/>
            <person name="Meyers B.C."/>
            <person name="Spannagl M."/>
            <person name="Cheung F."/>
            <person name="De Mita S."/>
            <person name="Krishnakumar V."/>
            <person name="Gundlach H."/>
            <person name="Zhou S."/>
            <person name="Mudge J."/>
            <person name="Bharti A.K."/>
            <person name="Murray J.D."/>
            <person name="Naoumkina M.A."/>
            <person name="Rosen B."/>
            <person name="Silverstein K.A."/>
            <person name="Tang H."/>
            <person name="Rombauts S."/>
            <person name="Zhao P.X."/>
            <person name="Zhou P."/>
            <person name="Barbe V."/>
            <person name="Bardou P."/>
            <person name="Bechner M."/>
            <person name="Bellec A."/>
            <person name="Berger A."/>
            <person name="Berges H."/>
            <person name="Bidwell S."/>
            <person name="Bisseling T."/>
            <person name="Choisne N."/>
            <person name="Couloux A."/>
            <person name="Denny R."/>
            <person name="Deshpande S."/>
            <person name="Dai X."/>
            <person name="Doyle J.J."/>
            <person name="Dudez A.M."/>
            <person name="Farmer A.D."/>
            <person name="Fouteau S."/>
            <person name="Franken C."/>
            <person name="Gibelin C."/>
            <person name="Gish J."/>
            <person name="Goldstein S."/>
            <person name="Gonzalez A.J."/>
            <person name="Green P.J."/>
            <person name="Hallab A."/>
            <person name="Hartog M."/>
            <person name="Hua A."/>
            <person name="Humphray S.J."/>
            <person name="Jeong D.H."/>
            <person name="Jing Y."/>
            <person name="Jocker A."/>
            <person name="Kenton S.M."/>
            <person name="Kim D.J."/>
            <person name="Klee K."/>
            <person name="Lai H."/>
            <person name="Lang C."/>
            <person name="Lin S."/>
            <person name="Macmil S.L."/>
            <person name="Magdelenat G."/>
            <person name="Matthews L."/>
            <person name="McCorrison J."/>
            <person name="Monaghan E.L."/>
            <person name="Mun J.H."/>
            <person name="Najar F.Z."/>
            <person name="Nicholson C."/>
            <person name="Noirot C."/>
            <person name="O'Bleness M."/>
            <person name="Paule C.R."/>
            <person name="Poulain J."/>
            <person name="Prion F."/>
            <person name="Qin B."/>
            <person name="Qu C."/>
            <person name="Retzel E.F."/>
            <person name="Riddle C."/>
            <person name="Sallet E."/>
            <person name="Samain S."/>
            <person name="Samson N."/>
            <person name="Sanders I."/>
            <person name="Saurat O."/>
            <person name="Scarpelli C."/>
            <person name="Schiex T."/>
            <person name="Segurens B."/>
            <person name="Severin A.J."/>
            <person name="Sherrier D.J."/>
            <person name="Shi R."/>
            <person name="Sims S."/>
            <person name="Singer S.R."/>
            <person name="Sinharoy S."/>
            <person name="Sterck L."/>
            <person name="Viollet A."/>
            <person name="Wang B.B."/>
            <person name="Wang K."/>
            <person name="Wang M."/>
            <person name="Wang X."/>
            <person name="Warfsmann J."/>
            <person name="Weissenbach J."/>
            <person name="White D.D."/>
            <person name="White J.D."/>
            <person name="Wiley G.B."/>
            <person name="Wincker P."/>
            <person name="Xing Y."/>
            <person name="Yang L."/>
            <person name="Yao Z."/>
            <person name="Ying F."/>
            <person name="Zhai J."/>
            <person name="Zhou L."/>
            <person name="Zuber A."/>
            <person name="Denarie J."/>
            <person name="Dixon R.A."/>
            <person name="May G.D."/>
            <person name="Schwartz D.C."/>
            <person name="Rogers J."/>
            <person name="Quetier F."/>
            <person name="Town C.D."/>
            <person name="Roe B.A."/>
        </authorList>
    </citation>
    <scope>NUCLEOTIDE SEQUENCE [LARGE SCALE GENOMIC DNA]</scope>
    <source>
        <strain evidence="1">A17</strain>
        <strain evidence="2 3">cv. Jemalong A17</strain>
    </source>
</reference>
<dbReference type="EnsemblPlants" id="KEH28573">
    <property type="protein sequence ID" value="KEH28573"/>
    <property type="gene ID" value="MTR_4g007660"/>
</dbReference>
<gene>
    <name evidence="1" type="ordered locus">MTR_4g007660</name>
</gene>
<accession>A0A072UHH3</accession>